<reference evidence="2" key="1">
    <citation type="journal article" date="2023" name="Nat. Plants">
        <title>Single-cell RNA sequencing provides a high-resolution roadmap for understanding the multicellular compartmentation of specialized metabolism.</title>
        <authorList>
            <person name="Sun S."/>
            <person name="Shen X."/>
            <person name="Li Y."/>
            <person name="Li Y."/>
            <person name="Wang S."/>
            <person name="Li R."/>
            <person name="Zhang H."/>
            <person name="Shen G."/>
            <person name="Guo B."/>
            <person name="Wei J."/>
            <person name="Xu J."/>
            <person name="St-Pierre B."/>
            <person name="Chen S."/>
            <person name="Sun C."/>
        </authorList>
    </citation>
    <scope>NUCLEOTIDE SEQUENCE [LARGE SCALE GENOMIC DNA]</scope>
</reference>
<dbReference type="EMBL" id="CM044701">
    <property type="protein sequence ID" value="KAI5681603.1"/>
    <property type="molecule type" value="Genomic_DNA"/>
</dbReference>
<accession>A0ACC0C9X6</accession>
<evidence type="ECO:0000313" key="1">
    <source>
        <dbReference type="EMBL" id="KAI5681603.1"/>
    </source>
</evidence>
<comment type="caution">
    <text evidence="1">The sequence shown here is derived from an EMBL/GenBank/DDBJ whole genome shotgun (WGS) entry which is preliminary data.</text>
</comment>
<evidence type="ECO:0000313" key="2">
    <source>
        <dbReference type="Proteomes" id="UP001060085"/>
    </source>
</evidence>
<protein>
    <submittedName>
        <fullName evidence="1">Uncharacterized protein</fullName>
    </submittedName>
</protein>
<sequence>MKVNMYLIVTRYLSSKTSNRRPYVTLGCEHGGANKLRTKPGVDDEEEKVQVKRWGPYGTKKCGCPFKLKGEQMATCENWELFVHDRRHNHAIGVYTYGHAQTAKLTDEQLIQTEQFRKSHVPPVISYDFFENKTWVVPSVPRKYITPLQRLRRIGCRGETRLKKFFA</sequence>
<name>A0ACC0C9X6_CATRO</name>
<keyword evidence="2" id="KW-1185">Reference proteome</keyword>
<proteinExistence type="predicted"/>
<dbReference type="Proteomes" id="UP001060085">
    <property type="component" value="Linkage Group LG01"/>
</dbReference>
<gene>
    <name evidence="1" type="ORF">M9H77_02831</name>
</gene>
<organism evidence="1 2">
    <name type="scientific">Catharanthus roseus</name>
    <name type="common">Madagascar periwinkle</name>
    <name type="synonym">Vinca rosea</name>
    <dbReference type="NCBI Taxonomy" id="4058"/>
    <lineage>
        <taxon>Eukaryota</taxon>
        <taxon>Viridiplantae</taxon>
        <taxon>Streptophyta</taxon>
        <taxon>Embryophyta</taxon>
        <taxon>Tracheophyta</taxon>
        <taxon>Spermatophyta</taxon>
        <taxon>Magnoliopsida</taxon>
        <taxon>eudicotyledons</taxon>
        <taxon>Gunneridae</taxon>
        <taxon>Pentapetalae</taxon>
        <taxon>asterids</taxon>
        <taxon>lamiids</taxon>
        <taxon>Gentianales</taxon>
        <taxon>Apocynaceae</taxon>
        <taxon>Rauvolfioideae</taxon>
        <taxon>Vinceae</taxon>
        <taxon>Catharanthinae</taxon>
        <taxon>Catharanthus</taxon>
    </lineage>
</organism>